<dbReference type="FunFam" id="1.10.10.410:FF:000001">
    <property type="entry name" value="Aspartyl/glutamyl-tRNA(Asn/Gln) amidotransferase subunit B"/>
    <property type="match status" value="1"/>
</dbReference>
<evidence type="ECO:0000256" key="10">
    <source>
        <dbReference type="SAM" id="Phobius"/>
    </source>
</evidence>
<keyword evidence="9" id="KW-0934">Plastid</keyword>
<dbReference type="GO" id="GO:0005524">
    <property type="term" value="F:ATP binding"/>
    <property type="evidence" value="ECO:0007669"/>
    <property type="project" value="UniProtKB-KW"/>
</dbReference>
<dbReference type="NCBIfam" id="TIGR00133">
    <property type="entry name" value="gatB"/>
    <property type="match status" value="1"/>
</dbReference>
<dbReference type="HAMAP" id="MF_00121">
    <property type="entry name" value="GatB"/>
    <property type="match status" value="1"/>
</dbReference>
<comment type="subcellular location">
    <subcellularLocation>
        <location evidence="9">Mitochondrion</location>
    </subcellularLocation>
    <subcellularLocation>
        <location evidence="9">Plastid</location>
        <location evidence="9">Chloroplast</location>
    </subcellularLocation>
</comment>
<dbReference type="SUPFAM" id="SSF89095">
    <property type="entry name" value="GatB/YqeY motif"/>
    <property type="match status" value="1"/>
</dbReference>
<keyword evidence="6 9" id="KW-0496">Mitochondrion</keyword>
<keyword evidence="10" id="KW-0472">Membrane</keyword>
<evidence type="ECO:0000256" key="6">
    <source>
        <dbReference type="ARBA" id="ARBA00023128"/>
    </source>
</evidence>
<comment type="caution">
    <text evidence="12">The sequence shown here is derived from an EMBL/GenBank/DDBJ whole genome shotgun (WGS) entry which is preliminary data.</text>
</comment>
<keyword evidence="2 9" id="KW-0436">Ligase</keyword>
<dbReference type="SUPFAM" id="SSF55931">
    <property type="entry name" value="Glutamine synthetase/guanido kinase"/>
    <property type="match status" value="1"/>
</dbReference>
<name>A0AAW1QTJ4_9CHLO</name>
<dbReference type="Gene3D" id="1.10.10.410">
    <property type="match status" value="1"/>
</dbReference>
<feature type="transmembrane region" description="Helical" evidence="10">
    <location>
        <begin position="6"/>
        <end position="31"/>
    </location>
</feature>
<evidence type="ECO:0000256" key="5">
    <source>
        <dbReference type="ARBA" id="ARBA00022917"/>
    </source>
</evidence>
<dbReference type="NCBIfam" id="NF004014">
    <property type="entry name" value="PRK05477.1-4"/>
    <property type="match status" value="1"/>
</dbReference>
<keyword evidence="5 9" id="KW-0648">Protein biosynthesis</keyword>
<dbReference type="Pfam" id="PF02934">
    <property type="entry name" value="GatB_N"/>
    <property type="match status" value="1"/>
</dbReference>
<evidence type="ECO:0000256" key="3">
    <source>
        <dbReference type="ARBA" id="ARBA00022741"/>
    </source>
</evidence>
<proteinExistence type="inferred from homology"/>
<evidence type="ECO:0000256" key="9">
    <source>
        <dbReference type="HAMAP-Rule" id="MF_03147"/>
    </source>
</evidence>
<comment type="function">
    <text evidence="9">Allows the formation of correctly charged Gln-tRNA(Gln) through the transamidation of misacylated Glu-tRNA(Gln) in chloroplasts and mitochondria. The reaction takes place in the presence of glutamine and ATP through an activated gamma-phospho-Glu-tRNA(Gln).</text>
</comment>
<dbReference type="InterPro" id="IPR014746">
    <property type="entry name" value="Gln_synth/guanido_kin_cat_dom"/>
</dbReference>
<dbReference type="InterPro" id="IPR017958">
    <property type="entry name" value="Gln-tRNA_amidoTrfase_suB_CS"/>
</dbReference>
<dbReference type="Proteomes" id="UP001489004">
    <property type="component" value="Unassembled WGS sequence"/>
</dbReference>
<evidence type="ECO:0000256" key="1">
    <source>
        <dbReference type="ARBA" id="ARBA00005306"/>
    </source>
</evidence>
<dbReference type="SMART" id="SM00845">
    <property type="entry name" value="GatB_Yqey"/>
    <property type="match status" value="1"/>
</dbReference>
<keyword evidence="9" id="KW-0150">Chloroplast</keyword>
<keyword evidence="10" id="KW-1133">Transmembrane helix</keyword>
<evidence type="ECO:0000256" key="7">
    <source>
        <dbReference type="ARBA" id="ARBA00047380"/>
    </source>
</evidence>
<keyword evidence="4 9" id="KW-0067">ATP-binding</keyword>
<dbReference type="InterPro" id="IPR006075">
    <property type="entry name" value="Asn/Gln-tRNA_Trfase_suB/E_cat"/>
</dbReference>
<evidence type="ECO:0000256" key="4">
    <source>
        <dbReference type="ARBA" id="ARBA00022840"/>
    </source>
</evidence>
<dbReference type="PROSITE" id="PS01234">
    <property type="entry name" value="GATB"/>
    <property type="match status" value="1"/>
</dbReference>
<dbReference type="GO" id="GO:0005739">
    <property type="term" value="C:mitochondrion"/>
    <property type="evidence" value="ECO:0007669"/>
    <property type="project" value="UniProtKB-SubCell"/>
</dbReference>
<dbReference type="InterPro" id="IPR018027">
    <property type="entry name" value="Asn/Gln_amidotransferase"/>
</dbReference>
<dbReference type="GO" id="GO:0032543">
    <property type="term" value="P:mitochondrial translation"/>
    <property type="evidence" value="ECO:0007669"/>
    <property type="project" value="UniProtKB-UniRule"/>
</dbReference>
<organism evidence="12 13">
    <name type="scientific">[Myrmecia] bisecta</name>
    <dbReference type="NCBI Taxonomy" id="41462"/>
    <lineage>
        <taxon>Eukaryota</taxon>
        <taxon>Viridiplantae</taxon>
        <taxon>Chlorophyta</taxon>
        <taxon>core chlorophytes</taxon>
        <taxon>Trebouxiophyceae</taxon>
        <taxon>Trebouxiales</taxon>
        <taxon>Trebouxiaceae</taxon>
        <taxon>Myrmecia</taxon>
    </lineage>
</organism>
<accession>A0AAW1QTJ4</accession>
<comment type="similarity">
    <text evidence="1 9">Belongs to the GatB/GatE family. GatB subfamily.</text>
</comment>
<dbReference type="PANTHER" id="PTHR11659:SF0">
    <property type="entry name" value="GLUTAMYL-TRNA(GLN) AMIDOTRANSFERASE SUBUNIT B, MITOCHONDRIAL"/>
    <property type="match status" value="1"/>
</dbReference>
<keyword evidence="13" id="KW-1185">Reference proteome</keyword>
<evidence type="ECO:0000259" key="11">
    <source>
        <dbReference type="SMART" id="SM00845"/>
    </source>
</evidence>
<dbReference type="InterPro" id="IPR003789">
    <property type="entry name" value="Asn/Gln_tRNA_amidoTrase-B-like"/>
</dbReference>
<dbReference type="InterPro" id="IPR017959">
    <property type="entry name" value="Asn/Gln-tRNA_amidoTrfase_suB/E"/>
</dbReference>
<protein>
    <recommendedName>
        <fullName evidence="9">Glutamyl-tRNA(Gln) amidotransferase subunit B, chloroplastic/mitochondrial</fullName>
        <shortName evidence="9">Glu-AdT subunit B</shortName>
        <ecNumber evidence="9">6.3.5.-</ecNumber>
    </recommendedName>
</protein>
<gene>
    <name evidence="9" type="primary">GATB</name>
    <name evidence="12" type="ORF">WJX72_011426</name>
</gene>
<dbReference type="AlphaFoldDB" id="A0AAW1QTJ4"/>
<dbReference type="EMBL" id="JALJOR010000002">
    <property type="protein sequence ID" value="KAK9824574.1"/>
    <property type="molecule type" value="Genomic_DNA"/>
</dbReference>
<dbReference type="Pfam" id="PF02637">
    <property type="entry name" value="GatB_Yqey"/>
    <property type="match status" value="1"/>
</dbReference>
<keyword evidence="3 9" id="KW-0547">Nucleotide-binding</keyword>
<dbReference type="InterPro" id="IPR004413">
    <property type="entry name" value="GatB"/>
</dbReference>
<dbReference type="GO" id="GO:0009507">
    <property type="term" value="C:chloroplast"/>
    <property type="evidence" value="ECO:0007669"/>
    <property type="project" value="UniProtKB-SubCell"/>
</dbReference>
<keyword evidence="10" id="KW-0812">Transmembrane</keyword>
<reference evidence="12 13" key="1">
    <citation type="journal article" date="2024" name="Nat. Commun.">
        <title>Phylogenomics reveals the evolutionary origins of lichenization in chlorophyte algae.</title>
        <authorList>
            <person name="Puginier C."/>
            <person name="Libourel C."/>
            <person name="Otte J."/>
            <person name="Skaloud P."/>
            <person name="Haon M."/>
            <person name="Grisel S."/>
            <person name="Petersen M."/>
            <person name="Berrin J.G."/>
            <person name="Delaux P.M."/>
            <person name="Dal Grande F."/>
            <person name="Keller J."/>
        </authorList>
    </citation>
    <scope>NUCLEOTIDE SEQUENCE [LARGE SCALE GENOMIC DNA]</scope>
    <source>
        <strain evidence="12 13">SAG 2043</strain>
    </source>
</reference>
<dbReference type="PANTHER" id="PTHR11659">
    <property type="entry name" value="GLUTAMYL-TRNA GLN AMIDOTRANSFERASE SUBUNIT B MITOCHONDRIAL AND PROKARYOTIC PET112-RELATED"/>
    <property type="match status" value="1"/>
</dbReference>
<evidence type="ECO:0000313" key="12">
    <source>
        <dbReference type="EMBL" id="KAK9824574.1"/>
    </source>
</evidence>
<sequence length="533" mass="58281">MQLEGWTIALIALAGGAVLAALIAAVTLFVVNRRRSRRFERSVSSEVAFEAVIGIETHVQLNTRTKAFCRCRNEYGASPNSHVCPVCLAHPGTLPMVNEEIVRKGVLAGLALGCQITRQSKFDRKQYFYADLPKGYQISQYDVPLCTGGHLDVALPDGSQKRIGITRAHLEEDAGKTTYTGKGRLSGSEYSLVDYNRAGVPLLEIVSEPDLRSGVEAAAYGAELRRIMCFIGVSDGNMQEGSMRCDVNVSVRPKGSPTLGTRAEIKNMNSFSAMQKAIEFEINRQVALIRDGRGHEIVMETRLWDEQKLITYTMRKKEGLADYRYFPEPDLPALSLSEEYISEVEASMPELPAAKRRRYADMGLPAADCLVLADELPVADYFDAVLVGGAPAKPAANWVMGDVMAHCKEAKIPMDKLPLRPQTLADMVKLIEDGTISGKIGKQVLPDLLEGKGSEGVKKFCESKGLVQINDPVKLLAIVDEVLAANPKQLEQYRAGKTKLQGFFVGQVMKASKGTANPAGLNKALMQRLNESS</sequence>
<dbReference type="InterPro" id="IPR023168">
    <property type="entry name" value="GatB_Yqey_C_2"/>
</dbReference>
<dbReference type="GO" id="GO:0030956">
    <property type="term" value="C:glutamyl-tRNA(Gln) amidotransferase complex"/>
    <property type="evidence" value="ECO:0007669"/>
    <property type="project" value="UniProtKB-UniRule"/>
</dbReference>
<dbReference type="NCBIfam" id="NF004012">
    <property type="entry name" value="PRK05477.1-2"/>
    <property type="match status" value="1"/>
</dbReference>
<comment type="catalytic activity">
    <reaction evidence="7">
        <text>L-aspartyl-tRNA(Asn) + L-glutamine + ATP + H2O = L-asparaginyl-tRNA(Asn) + L-glutamate + ADP + phosphate + 2 H(+)</text>
        <dbReference type="Rhea" id="RHEA:14513"/>
        <dbReference type="Rhea" id="RHEA-COMP:9674"/>
        <dbReference type="Rhea" id="RHEA-COMP:9677"/>
        <dbReference type="ChEBI" id="CHEBI:15377"/>
        <dbReference type="ChEBI" id="CHEBI:15378"/>
        <dbReference type="ChEBI" id="CHEBI:29985"/>
        <dbReference type="ChEBI" id="CHEBI:30616"/>
        <dbReference type="ChEBI" id="CHEBI:43474"/>
        <dbReference type="ChEBI" id="CHEBI:58359"/>
        <dbReference type="ChEBI" id="CHEBI:78515"/>
        <dbReference type="ChEBI" id="CHEBI:78516"/>
        <dbReference type="ChEBI" id="CHEBI:456216"/>
    </reaction>
</comment>
<comment type="subunit">
    <text evidence="9">Subunit of the heterotrimeric GatCAB amidotransferase (AdT) complex, composed of A, B and C subunits.</text>
</comment>
<dbReference type="GO" id="GO:0070681">
    <property type="term" value="P:glutaminyl-tRNAGln biosynthesis via transamidation"/>
    <property type="evidence" value="ECO:0007669"/>
    <property type="project" value="UniProtKB-UniRule"/>
</dbReference>
<evidence type="ECO:0000256" key="2">
    <source>
        <dbReference type="ARBA" id="ARBA00022598"/>
    </source>
</evidence>
<evidence type="ECO:0000313" key="13">
    <source>
        <dbReference type="Proteomes" id="UP001489004"/>
    </source>
</evidence>
<comment type="catalytic activity">
    <reaction evidence="8 9">
        <text>L-glutamyl-tRNA(Gln) + L-glutamine + ATP + H2O = L-glutaminyl-tRNA(Gln) + L-glutamate + ADP + phosphate + H(+)</text>
        <dbReference type="Rhea" id="RHEA:17521"/>
        <dbReference type="Rhea" id="RHEA-COMP:9681"/>
        <dbReference type="Rhea" id="RHEA-COMP:9684"/>
        <dbReference type="ChEBI" id="CHEBI:15377"/>
        <dbReference type="ChEBI" id="CHEBI:15378"/>
        <dbReference type="ChEBI" id="CHEBI:29985"/>
        <dbReference type="ChEBI" id="CHEBI:30616"/>
        <dbReference type="ChEBI" id="CHEBI:43474"/>
        <dbReference type="ChEBI" id="CHEBI:58359"/>
        <dbReference type="ChEBI" id="CHEBI:78520"/>
        <dbReference type="ChEBI" id="CHEBI:78521"/>
        <dbReference type="ChEBI" id="CHEBI:456216"/>
    </reaction>
</comment>
<evidence type="ECO:0000256" key="8">
    <source>
        <dbReference type="ARBA" id="ARBA00047913"/>
    </source>
</evidence>
<dbReference type="EC" id="6.3.5.-" evidence="9"/>
<dbReference type="GO" id="GO:0050567">
    <property type="term" value="F:glutaminyl-tRNA synthase (glutamine-hydrolyzing) activity"/>
    <property type="evidence" value="ECO:0007669"/>
    <property type="project" value="UniProtKB-UniRule"/>
</dbReference>
<feature type="domain" description="Asn/Gln amidotransferase" evidence="11">
    <location>
        <begin position="380"/>
        <end position="529"/>
    </location>
</feature>